<dbReference type="Pfam" id="PF19648">
    <property type="entry name" value="DUF6151"/>
    <property type="match status" value="1"/>
</dbReference>
<name>A0A4R6M669_9GAMM</name>
<evidence type="ECO:0000313" key="2">
    <source>
        <dbReference type="Proteomes" id="UP000294656"/>
    </source>
</evidence>
<dbReference type="Proteomes" id="UP000294656">
    <property type="component" value="Unassembled WGS sequence"/>
</dbReference>
<comment type="caution">
    <text evidence="1">The sequence shown here is derived from an EMBL/GenBank/DDBJ whole genome shotgun (WGS) entry which is preliminary data.</text>
</comment>
<accession>A0A4R6M669</accession>
<keyword evidence="2" id="KW-1185">Reference proteome</keyword>
<dbReference type="OrthoDB" id="5500342at2"/>
<dbReference type="SUPFAM" id="SSF51316">
    <property type="entry name" value="Mss4-like"/>
    <property type="match status" value="1"/>
</dbReference>
<proteinExistence type="predicted"/>
<evidence type="ECO:0008006" key="3">
    <source>
        <dbReference type="Google" id="ProtNLM"/>
    </source>
</evidence>
<dbReference type="InterPro" id="IPR011057">
    <property type="entry name" value="Mss4-like_sf"/>
</dbReference>
<dbReference type="RefSeq" id="WP_133504365.1">
    <property type="nucleotide sequence ID" value="NZ_SNXC01000013.1"/>
</dbReference>
<dbReference type="InterPro" id="IPR046149">
    <property type="entry name" value="DUF6151"/>
</dbReference>
<dbReference type="AlphaFoldDB" id="A0A4R6M669"/>
<evidence type="ECO:0000313" key="1">
    <source>
        <dbReference type="EMBL" id="TDO96868.1"/>
    </source>
</evidence>
<gene>
    <name evidence="1" type="ORF">DFP79_2637</name>
</gene>
<protein>
    <recommendedName>
        <fullName evidence="3">CENP-V/GFA domain-containing protein</fullName>
    </recommendedName>
</protein>
<organism evidence="1 2">
    <name type="scientific">Marinomonas balearica</name>
    <dbReference type="NCBI Taxonomy" id="491947"/>
    <lineage>
        <taxon>Bacteria</taxon>
        <taxon>Pseudomonadati</taxon>
        <taxon>Pseudomonadota</taxon>
        <taxon>Gammaproteobacteria</taxon>
        <taxon>Oceanospirillales</taxon>
        <taxon>Oceanospirillaceae</taxon>
        <taxon>Marinomonas</taxon>
    </lineage>
</organism>
<dbReference type="Gene3D" id="2.170.150.70">
    <property type="match status" value="1"/>
</dbReference>
<dbReference type="EMBL" id="SNXC01000013">
    <property type="protein sequence ID" value="TDO96868.1"/>
    <property type="molecule type" value="Genomic_DNA"/>
</dbReference>
<sequence length="195" mass="21632">MEADKLMLSCSCGSIKGHVSGINPRLGNRIKCYCNDCRRFVSMFEEGKKYIDQQGGSEILQVPPSHVKIDEGKEHLGCLKLSDKGLHRWYSNCCKTPLFNTAGLKIPFVGIFGHFIEDEHYEAHVGPVLGGVFKDSSLTPIVNKIGLNYSKPRILSRMAFQLVTWKVSGKSQPNCLYESSGKAIVKPEIVKNIAS</sequence>
<reference evidence="1 2" key="1">
    <citation type="submission" date="2019-03" db="EMBL/GenBank/DDBJ databases">
        <title>Genomic Encyclopedia of Type Strains, Phase III (KMG-III): the genomes of soil and plant-associated and newly described type strains.</title>
        <authorList>
            <person name="Whitman W."/>
        </authorList>
    </citation>
    <scope>NUCLEOTIDE SEQUENCE [LARGE SCALE GENOMIC DNA]</scope>
    <source>
        <strain evidence="1 2">CECT 7378</strain>
    </source>
</reference>